<proteinExistence type="predicted"/>
<sequence>MLLMTTIYTRRIRRLSAYLRCYIETPRTEENDMRTEQVEDGMEPAGQVETVMVDEGRVQTLELHTQDPHGSRGDMQTGAHSSAQDPQGKVEDDIEDGRKRLLGEEGSSQL</sequence>
<gene>
    <name evidence="2" type="ORF">E1301_Tti012828</name>
</gene>
<dbReference type="EMBL" id="SOYY01000014">
    <property type="protein sequence ID" value="KAA0712093.1"/>
    <property type="molecule type" value="Genomic_DNA"/>
</dbReference>
<feature type="compositionally biased region" description="Basic and acidic residues" evidence="1">
    <location>
        <begin position="88"/>
        <end position="103"/>
    </location>
</feature>
<dbReference type="Proteomes" id="UP000324632">
    <property type="component" value="Chromosome 14"/>
</dbReference>
<keyword evidence="3" id="KW-1185">Reference proteome</keyword>
<accession>A0A5A9NRN3</accession>
<protein>
    <submittedName>
        <fullName evidence="2">Uncharacterized protein</fullName>
    </submittedName>
</protein>
<feature type="region of interest" description="Disordered" evidence="1">
    <location>
        <begin position="61"/>
        <end position="110"/>
    </location>
</feature>
<organism evidence="2 3">
    <name type="scientific">Triplophysa tibetana</name>
    <dbReference type="NCBI Taxonomy" id="1572043"/>
    <lineage>
        <taxon>Eukaryota</taxon>
        <taxon>Metazoa</taxon>
        <taxon>Chordata</taxon>
        <taxon>Craniata</taxon>
        <taxon>Vertebrata</taxon>
        <taxon>Euteleostomi</taxon>
        <taxon>Actinopterygii</taxon>
        <taxon>Neopterygii</taxon>
        <taxon>Teleostei</taxon>
        <taxon>Ostariophysi</taxon>
        <taxon>Cypriniformes</taxon>
        <taxon>Nemacheilidae</taxon>
        <taxon>Triplophysa</taxon>
    </lineage>
</organism>
<reference evidence="2 3" key="1">
    <citation type="journal article" date="2019" name="Mol. Ecol. Resour.">
        <title>Chromosome-level genome assembly of Triplophysa tibetana, a fish adapted to the harsh high-altitude environment of the Tibetan Plateau.</title>
        <authorList>
            <person name="Yang X."/>
            <person name="Liu H."/>
            <person name="Ma Z."/>
            <person name="Zou Y."/>
            <person name="Zou M."/>
            <person name="Mao Y."/>
            <person name="Li X."/>
            <person name="Wang H."/>
            <person name="Chen T."/>
            <person name="Wang W."/>
            <person name="Yang R."/>
        </authorList>
    </citation>
    <scope>NUCLEOTIDE SEQUENCE [LARGE SCALE GENOMIC DNA]</scope>
    <source>
        <strain evidence="2">TTIB1903HZAU</strain>
        <tissue evidence="2">Muscle</tissue>
    </source>
</reference>
<evidence type="ECO:0000313" key="2">
    <source>
        <dbReference type="EMBL" id="KAA0712093.1"/>
    </source>
</evidence>
<evidence type="ECO:0000313" key="3">
    <source>
        <dbReference type="Proteomes" id="UP000324632"/>
    </source>
</evidence>
<evidence type="ECO:0000256" key="1">
    <source>
        <dbReference type="SAM" id="MobiDB-lite"/>
    </source>
</evidence>
<dbReference type="AlphaFoldDB" id="A0A5A9NRN3"/>
<comment type="caution">
    <text evidence="2">The sequence shown here is derived from an EMBL/GenBank/DDBJ whole genome shotgun (WGS) entry which is preliminary data.</text>
</comment>
<name>A0A5A9NRN3_9TELE</name>